<dbReference type="STRING" id="1391627.SAMN05216464_108108"/>
<evidence type="ECO:0000259" key="1">
    <source>
        <dbReference type="Pfam" id="PF00571"/>
    </source>
</evidence>
<feature type="domain" description="CBS" evidence="1">
    <location>
        <begin position="4"/>
        <end position="51"/>
    </location>
</feature>
<dbReference type="RefSeq" id="WP_091150955.1">
    <property type="nucleotide sequence ID" value="NZ_FNAI01000008.1"/>
</dbReference>
<organism evidence="2 3">
    <name type="scientific">Mucilaginibacter pineti</name>
    <dbReference type="NCBI Taxonomy" id="1391627"/>
    <lineage>
        <taxon>Bacteria</taxon>
        <taxon>Pseudomonadati</taxon>
        <taxon>Bacteroidota</taxon>
        <taxon>Sphingobacteriia</taxon>
        <taxon>Sphingobacteriales</taxon>
        <taxon>Sphingobacteriaceae</taxon>
        <taxon>Mucilaginibacter</taxon>
    </lineage>
</organism>
<dbReference type="AlphaFoldDB" id="A0A1G7EPC3"/>
<evidence type="ECO:0000313" key="2">
    <source>
        <dbReference type="EMBL" id="SDE65482.1"/>
    </source>
</evidence>
<dbReference type="InterPro" id="IPR000644">
    <property type="entry name" value="CBS_dom"/>
</dbReference>
<proteinExistence type="predicted"/>
<dbReference type="EMBL" id="FNAI01000008">
    <property type="protein sequence ID" value="SDE65482.1"/>
    <property type="molecule type" value="Genomic_DNA"/>
</dbReference>
<accession>A0A1G7EPC3</accession>
<protein>
    <submittedName>
        <fullName evidence="2">CBS domain-containing protein</fullName>
    </submittedName>
</protein>
<dbReference type="Pfam" id="PF00571">
    <property type="entry name" value="CBS"/>
    <property type="match status" value="2"/>
</dbReference>
<dbReference type="SUPFAM" id="SSF54631">
    <property type="entry name" value="CBS-domain pair"/>
    <property type="match status" value="1"/>
</dbReference>
<dbReference type="Proteomes" id="UP000199072">
    <property type="component" value="Unassembled WGS sequence"/>
</dbReference>
<keyword evidence="3" id="KW-1185">Reference proteome</keyword>
<evidence type="ECO:0000313" key="3">
    <source>
        <dbReference type="Proteomes" id="UP000199072"/>
    </source>
</evidence>
<sequence length="174" mass="19984">MKIENIIVKNFTTICASEEMHEVAEWLKDQSFLAVADEDSKVIGIITMKDVPYPPFRLVLDSEFIKPHLSPENTVIEAFELMQQSVTDHLPVFENETFVGAVRLIDVGREMIAMLQHPKQPEAELINKLSNALTNMQGLISLLADLDHRKDYREILSRYDQSCREAFSVLHDKR</sequence>
<dbReference type="OrthoDB" id="9757990at2"/>
<reference evidence="2 3" key="1">
    <citation type="submission" date="2016-10" db="EMBL/GenBank/DDBJ databases">
        <authorList>
            <person name="de Groot N.N."/>
        </authorList>
    </citation>
    <scope>NUCLEOTIDE SEQUENCE [LARGE SCALE GENOMIC DNA]</scope>
    <source>
        <strain evidence="2 3">47C3B</strain>
    </source>
</reference>
<dbReference type="Gene3D" id="3.10.580.10">
    <property type="entry name" value="CBS-domain"/>
    <property type="match status" value="2"/>
</dbReference>
<name>A0A1G7EPC3_9SPHI</name>
<feature type="domain" description="CBS" evidence="1">
    <location>
        <begin position="68"/>
        <end position="107"/>
    </location>
</feature>
<gene>
    <name evidence="2" type="ORF">SAMN05216464_108108</name>
</gene>
<dbReference type="InterPro" id="IPR046342">
    <property type="entry name" value="CBS_dom_sf"/>
</dbReference>